<evidence type="ECO:0000313" key="1">
    <source>
        <dbReference type="EMBL" id="TNN24237.1"/>
    </source>
</evidence>
<dbReference type="Proteomes" id="UP000314294">
    <property type="component" value="Unassembled WGS sequence"/>
</dbReference>
<dbReference type="EMBL" id="SRLO01015997">
    <property type="protein sequence ID" value="TNN24237.1"/>
    <property type="molecule type" value="Genomic_DNA"/>
</dbReference>
<dbReference type="AlphaFoldDB" id="A0A4Z2E669"/>
<name>A0A4Z2E669_9TELE</name>
<sequence>MLTVLVTAGTEVTWDVTKMLRPTGQHVTLREDVLRSGLQRVGITSFLLQALWLRQNVLWEQVAVVREKTFL</sequence>
<keyword evidence="2" id="KW-1185">Reference proteome</keyword>
<proteinExistence type="predicted"/>
<accession>A0A4Z2E669</accession>
<reference evidence="1 2" key="1">
    <citation type="submission" date="2019-03" db="EMBL/GenBank/DDBJ databases">
        <title>First draft genome of Liparis tanakae, snailfish: a comprehensive survey of snailfish specific genes.</title>
        <authorList>
            <person name="Kim W."/>
            <person name="Song I."/>
            <person name="Jeong J.-H."/>
            <person name="Kim D."/>
            <person name="Kim S."/>
            <person name="Ryu S."/>
            <person name="Song J.Y."/>
            <person name="Lee S.K."/>
        </authorList>
    </citation>
    <scope>NUCLEOTIDE SEQUENCE [LARGE SCALE GENOMIC DNA]</scope>
    <source>
        <tissue evidence="1">Muscle</tissue>
    </source>
</reference>
<organism evidence="1 2">
    <name type="scientific">Liparis tanakae</name>
    <name type="common">Tanaka's snailfish</name>
    <dbReference type="NCBI Taxonomy" id="230148"/>
    <lineage>
        <taxon>Eukaryota</taxon>
        <taxon>Metazoa</taxon>
        <taxon>Chordata</taxon>
        <taxon>Craniata</taxon>
        <taxon>Vertebrata</taxon>
        <taxon>Euteleostomi</taxon>
        <taxon>Actinopterygii</taxon>
        <taxon>Neopterygii</taxon>
        <taxon>Teleostei</taxon>
        <taxon>Neoteleostei</taxon>
        <taxon>Acanthomorphata</taxon>
        <taxon>Eupercaria</taxon>
        <taxon>Perciformes</taxon>
        <taxon>Cottioidei</taxon>
        <taxon>Cottales</taxon>
        <taxon>Liparidae</taxon>
        <taxon>Liparis</taxon>
    </lineage>
</organism>
<comment type="caution">
    <text evidence="1">The sequence shown here is derived from an EMBL/GenBank/DDBJ whole genome shotgun (WGS) entry which is preliminary data.</text>
</comment>
<evidence type="ECO:0000313" key="2">
    <source>
        <dbReference type="Proteomes" id="UP000314294"/>
    </source>
</evidence>
<gene>
    <name evidence="1" type="ORF">EYF80_065640</name>
</gene>
<protein>
    <submittedName>
        <fullName evidence="1">Uncharacterized protein</fullName>
    </submittedName>
</protein>